<organism evidence="2 3">
    <name type="scientific">Methylomagnum ishizawai</name>
    <dbReference type="NCBI Taxonomy" id="1760988"/>
    <lineage>
        <taxon>Bacteria</taxon>
        <taxon>Pseudomonadati</taxon>
        <taxon>Pseudomonadota</taxon>
        <taxon>Gammaproteobacteria</taxon>
        <taxon>Methylococcales</taxon>
        <taxon>Methylococcaceae</taxon>
        <taxon>Methylomagnum</taxon>
    </lineage>
</organism>
<dbReference type="SUPFAM" id="SSF52200">
    <property type="entry name" value="Toll/Interleukin receptor TIR domain"/>
    <property type="match status" value="1"/>
</dbReference>
<evidence type="ECO:0000313" key="2">
    <source>
        <dbReference type="EMBL" id="SMF96369.1"/>
    </source>
</evidence>
<protein>
    <submittedName>
        <fullName evidence="2">TIR domain-containing protein</fullName>
    </submittedName>
</protein>
<accession>A0A1Y6D0A1</accession>
<proteinExistence type="predicted"/>
<keyword evidence="3" id="KW-1185">Reference proteome</keyword>
<dbReference type="AlphaFoldDB" id="A0A1Y6D0A1"/>
<dbReference type="Proteomes" id="UP000192923">
    <property type="component" value="Unassembled WGS sequence"/>
</dbReference>
<dbReference type="PROSITE" id="PS50104">
    <property type="entry name" value="TIR"/>
    <property type="match status" value="1"/>
</dbReference>
<dbReference type="InterPro" id="IPR035897">
    <property type="entry name" value="Toll_tir_struct_dom_sf"/>
</dbReference>
<dbReference type="EMBL" id="FXAM01000001">
    <property type="protein sequence ID" value="SMF96369.1"/>
    <property type="molecule type" value="Genomic_DNA"/>
</dbReference>
<evidence type="ECO:0000313" key="3">
    <source>
        <dbReference type="Proteomes" id="UP000192923"/>
    </source>
</evidence>
<dbReference type="Pfam" id="PF13676">
    <property type="entry name" value="TIR_2"/>
    <property type="match status" value="1"/>
</dbReference>
<dbReference type="RefSeq" id="WP_085215263.1">
    <property type="nucleotide sequence ID" value="NZ_FXAM01000001.1"/>
</dbReference>
<sequence>MPSLLSEKEWRDLLVDVDAGTVIPVIGPALITLHDPNKGEHESLYSMLAPKLAAELELPQPERFTTTAQVAATHVLSGRGCSRVYRELRALLRTVDSNIGVSSLEAIAPTLQLLARIRSFSLFIGTTPDHHMAHALGAHRPGFDLSRHLIVFHPNESPEERDLPTTRLRGPEAYLYQLLGDQDAHHCRDFAVWEEDLMEFICGLLEHSDQLKNLFTVLRERSLLFLGAPADDWTVRFLLRVVRGERLSNRRRDQISEYIADDSATLSQSTMLYFDQAVQTTRLIGGNPAEFTYELFSRWQQSYGVETDDRRFLDSLPAEMPSGAVFISYANEDLPTALDIARALHSEGVPIWIDRRHLQAGQRYDEKLEAAVKLRSSLFIALVSPASESSPTRYVQNERRWAAMRQGDLSDEFYLPVLHGLPSPEAVRVEPENVRKKLSGKKEFM</sequence>
<reference evidence="2 3" key="1">
    <citation type="submission" date="2016-12" db="EMBL/GenBank/DDBJ databases">
        <authorList>
            <person name="Song W.-J."/>
            <person name="Kurnit D.M."/>
        </authorList>
    </citation>
    <scope>NUCLEOTIDE SEQUENCE [LARGE SCALE GENOMIC DNA]</scope>
    <source>
        <strain evidence="2 3">175</strain>
    </source>
</reference>
<feature type="domain" description="TIR" evidence="1">
    <location>
        <begin position="321"/>
        <end position="445"/>
    </location>
</feature>
<dbReference type="GO" id="GO:0007165">
    <property type="term" value="P:signal transduction"/>
    <property type="evidence" value="ECO:0007669"/>
    <property type="project" value="InterPro"/>
</dbReference>
<name>A0A1Y6D0A1_9GAMM</name>
<evidence type="ECO:0000259" key="1">
    <source>
        <dbReference type="PROSITE" id="PS50104"/>
    </source>
</evidence>
<dbReference type="InterPro" id="IPR000157">
    <property type="entry name" value="TIR_dom"/>
</dbReference>
<gene>
    <name evidence="2" type="ORF">SAMN02949497_3765</name>
</gene>
<dbReference type="OrthoDB" id="4512556at2"/>
<dbReference type="Gene3D" id="3.40.50.10140">
    <property type="entry name" value="Toll/interleukin-1 receptor homology (TIR) domain"/>
    <property type="match status" value="1"/>
</dbReference>